<dbReference type="EMBL" id="CAJVRM010000069">
    <property type="protein sequence ID" value="CAG8973451.1"/>
    <property type="molecule type" value="Genomic_DNA"/>
</dbReference>
<gene>
    <name evidence="1" type="ORF">HYALB_00006477</name>
</gene>
<dbReference type="AlphaFoldDB" id="A0A9N9LIY9"/>
<proteinExistence type="predicted"/>
<protein>
    <submittedName>
        <fullName evidence="1">Uncharacterized protein</fullName>
    </submittedName>
</protein>
<name>A0A9N9LIY9_9HELO</name>
<organism evidence="1 2">
    <name type="scientific">Hymenoscyphus albidus</name>
    <dbReference type="NCBI Taxonomy" id="595503"/>
    <lineage>
        <taxon>Eukaryota</taxon>
        <taxon>Fungi</taxon>
        <taxon>Dikarya</taxon>
        <taxon>Ascomycota</taxon>
        <taxon>Pezizomycotina</taxon>
        <taxon>Leotiomycetes</taxon>
        <taxon>Helotiales</taxon>
        <taxon>Helotiaceae</taxon>
        <taxon>Hymenoscyphus</taxon>
    </lineage>
</organism>
<dbReference type="Proteomes" id="UP000701801">
    <property type="component" value="Unassembled WGS sequence"/>
</dbReference>
<dbReference type="OrthoDB" id="10304218at2759"/>
<evidence type="ECO:0000313" key="1">
    <source>
        <dbReference type="EMBL" id="CAG8973451.1"/>
    </source>
</evidence>
<reference evidence="1" key="1">
    <citation type="submission" date="2021-07" db="EMBL/GenBank/DDBJ databases">
        <authorList>
            <person name="Durling M."/>
        </authorList>
    </citation>
    <scope>NUCLEOTIDE SEQUENCE</scope>
</reference>
<evidence type="ECO:0000313" key="2">
    <source>
        <dbReference type="Proteomes" id="UP000701801"/>
    </source>
</evidence>
<accession>A0A9N9LIY9</accession>
<comment type="caution">
    <text evidence="1">The sequence shown here is derived from an EMBL/GenBank/DDBJ whole genome shotgun (WGS) entry which is preliminary data.</text>
</comment>
<keyword evidence="2" id="KW-1185">Reference proteome</keyword>
<sequence>MSVNNKSFFKSSIARPSILLVPDIITRPNMFFNYLFAATLLTSVTAVPQLTATPNNFTKFFQDSDYSWNVTDWTARYENFRTSATYSFNIQGPDFGPNPIVPKFNATCSGKDEGGKMAPCTFTDSDAKPERNVSARLMPQDQFEPFERARIVVSYQFRDTANSSIVWRITNGPTEALFFKANQTFTIDNIEEVSEGDKFIG</sequence>